<keyword evidence="3" id="KW-0288">FMN</keyword>
<dbReference type="PANTHER" id="PTHR43303">
    <property type="entry name" value="NADPH DEHYDROGENASE C23G7.10C-RELATED"/>
    <property type="match status" value="1"/>
</dbReference>
<dbReference type="InterPro" id="IPR044152">
    <property type="entry name" value="YqjM-like"/>
</dbReference>
<evidence type="ECO:0000259" key="6">
    <source>
        <dbReference type="Pfam" id="PF00724"/>
    </source>
</evidence>
<name>C7R5B8_JONDD</name>
<dbReference type="InterPro" id="IPR001155">
    <property type="entry name" value="OxRdtase_FMN_N"/>
</dbReference>
<evidence type="ECO:0000256" key="5">
    <source>
        <dbReference type="ARBA" id="ARBA00023002"/>
    </source>
</evidence>
<dbReference type="CDD" id="cd02932">
    <property type="entry name" value="OYE_YqiM_FMN"/>
    <property type="match status" value="1"/>
</dbReference>
<dbReference type="STRING" id="471856.Jden_0121"/>
<keyword evidence="2" id="KW-0285">Flavoprotein</keyword>
<dbReference type="Gene3D" id="3.20.20.70">
    <property type="entry name" value="Aldolase class I"/>
    <property type="match status" value="1"/>
</dbReference>
<sequence>MTTTLFTPYTIRQHTIANRLWVAPMCQYSADDNGMPTAWHQVHYGQFATGGAGLIMVEATAVTPEGRITPSDLGIWDDAHITAFTPITQFLTDHGATPAIQLAHAGRKASTWPPTTGNSGTIPPTQGGWETLAPSALPFGSESGVPEADQYATPRAMTEDDITSVIANFVAAATRAIAAGFQVLEVHAAHGYLLHEFLSPLTNTRTDQWGGDITNRSRLAVNIVAAIRERHPEVPLFVRISATDWVDGGYTLDDATITSQLLRDAGADLIDVSTGGNVARAPIPAAPGYQIPHAEHIARNANIAVSGVGMITDPHQADSYIREGRVDAIMVARHMMRDPHFALRAADTLGQDVHWPAQYSRAQGFPA</sequence>
<dbReference type="AlphaFoldDB" id="C7R5B8"/>
<protein>
    <submittedName>
        <fullName evidence="7">NADH:flavin oxidoreductase/NADH oxidase</fullName>
    </submittedName>
</protein>
<dbReference type="GO" id="GO:0003959">
    <property type="term" value="F:NADPH dehydrogenase activity"/>
    <property type="evidence" value="ECO:0007669"/>
    <property type="project" value="InterPro"/>
</dbReference>
<proteinExistence type="predicted"/>
<keyword evidence="4" id="KW-0521">NADP</keyword>
<dbReference type="Pfam" id="PF00724">
    <property type="entry name" value="Oxidored_FMN"/>
    <property type="match status" value="1"/>
</dbReference>
<feature type="domain" description="NADH:flavin oxidoreductase/NADH oxidase N-terminal" evidence="6">
    <location>
        <begin position="5"/>
        <end position="349"/>
    </location>
</feature>
<dbReference type="EMBL" id="CP001706">
    <property type="protein sequence ID" value="ACV07796.1"/>
    <property type="molecule type" value="Genomic_DNA"/>
</dbReference>
<dbReference type="PANTHER" id="PTHR43303:SF4">
    <property type="entry name" value="NADPH DEHYDROGENASE C23G7.10C-RELATED"/>
    <property type="match status" value="1"/>
</dbReference>
<dbReference type="KEGG" id="jde:Jden_0121"/>
<keyword evidence="8" id="KW-1185">Reference proteome</keyword>
<organism evidence="7 8">
    <name type="scientific">Jonesia denitrificans (strain ATCC 14870 / DSM 20603 / BCRC 15368 / CIP 55.134 / JCM 11481 / NBRC 15587 / NCTC 10816 / Prevot 55134)</name>
    <name type="common">Listeria denitrificans</name>
    <dbReference type="NCBI Taxonomy" id="471856"/>
    <lineage>
        <taxon>Bacteria</taxon>
        <taxon>Bacillati</taxon>
        <taxon>Actinomycetota</taxon>
        <taxon>Actinomycetes</taxon>
        <taxon>Micrococcales</taxon>
        <taxon>Jonesiaceae</taxon>
        <taxon>Jonesia</taxon>
    </lineage>
</organism>
<reference evidence="7 8" key="1">
    <citation type="journal article" date="2009" name="Stand. Genomic Sci.">
        <title>Complete genome sequence of Jonesia denitrificans type strain (Prevot 55134).</title>
        <authorList>
            <person name="Pukall R."/>
            <person name="Gehrich-Schroter G."/>
            <person name="Lapidus A."/>
            <person name="Nolan M."/>
            <person name="Glavina Del Rio T."/>
            <person name="Lucas S."/>
            <person name="Chen F."/>
            <person name="Tice H."/>
            <person name="Pitluck S."/>
            <person name="Cheng J.F."/>
            <person name="Copeland A."/>
            <person name="Saunders E."/>
            <person name="Brettin T."/>
            <person name="Detter J.C."/>
            <person name="Bruce D."/>
            <person name="Goodwin L."/>
            <person name="Pati A."/>
            <person name="Ivanova N."/>
            <person name="Mavromatis K."/>
            <person name="Ovchinnikova G."/>
            <person name="Chen A."/>
            <person name="Palaniappan K."/>
            <person name="Land M."/>
            <person name="Hauser L."/>
            <person name="Chang Y.J."/>
            <person name="Jeffries C.D."/>
            <person name="Chain P."/>
            <person name="Goker M."/>
            <person name="Bristow J."/>
            <person name="Eisen J.A."/>
            <person name="Markowitz V."/>
            <person name="Hugenholtz P."/>
            <person name="Kyrpides N.C."/>
            <person name="Klenk H.P."/>
            <person name="Han C."/>
        </authorList>
    </citation>
    <scope>NUCLEOTIDE SEQUENCE [LARGE SCALE GENOMIC DNA]</scope>
    <source>
        <strain evidence="8">ATCC 14870 / DSM 20603 / BCRC 15368 / CIP 55.134 / JCM 11481 / NBRC 15587 / NCTC 10816 / Prevot 55134</strain>
    </source>
</reference>
<evidence type="ECO:0000313" key="7">
    <source>
        <dbReference type="EMBL" id="ACV07796.1"/>
    </source>
</evidence>
<dbReference type="HOGENOM" id="CLU_012153_2_0_11"/>
<gene>
    <name evidence="7" type="ordered locus">Jden_0121</name>
</gene>
<evidence type="ECO:0000256" key="2">
    <source>
        <dbReference type="ARBA" id="ARBA00022630"/>
    </source>
</evidence>
<dbReference type="GO" id="GO:0050661">
    <property type="term" value="F:NADP binding"/>
    <property type="evidence" value="ECO:0007669"/>
    <property type="project" value="InterPro"/>
</dbReference>
<dbReference type="eggNOG" id="COG1902">
    <property type="taxonomic scope" value="Bacteria"/>
</dbReference>
<evidence type="ECO:0000313" key="8">
    <source>
        <dbReference type="Proteomes" id="UP000000628"/>
    </source>
</evidence>
<evidence type="ECO:0000256" key="4">
    <source>
        <dbReference type="ARBA" id="ARBA00022857"/>
    </source>
</evidence>
<evidence type="ECO:0000256" key="1">
    <source>
        <dbReference type="ARBA" id="ARBA00001917"/>
    </source>
</evidence>
<dbReference type="GO" id="GO:0010181">
    <property type="term" value="F:FMN binding"/>
    <property type="evidence" value="ECO:0007669"/>
    <property type="project" value="InterPro"/>
</dbReference>
<evidence type="ECO:0000256" key="3">
    <source>
        <dbReference type="ARBA" id="ARBA00022643"/>
    </source>
</evidence>
<dbReference type="RefSeq" id="WP_012805901.1">
    <property type="nucleotide sequence ID" value="NC_013174.1"/>
</dbReference>
<keyword evidence="5" id="KW-0560">Oxidoreductase</keyword>
<dbReference type="OrthoDB" id="3169239at2"/>
<dbReference type="Proteomes" id="UP000000628">
    <property type="component" value="Chromosome"/>
</dbReference>
<dbReference type="InterPro" id="IPR013785">
    <property type="entry name" value="Aldolase_TIM"/>
</dbReference>
<accession>C7R5B8</accession>
<comment type="cofactor">
    <cofactor evidence="1">
        <name>FMN</name>
        <dbReference type="ChEBI" id="CHEBI:58210"/>
    </cofactor>
</comment>
<dbReference type="SUPFAM" id="SSF51395">
    <property type="entry name" value="FMN-linked oxidoreductases"/>
    <property type="match status" value="1"/>
</dbReference>